<dbReference type="PROSITE" id="PS50975">
    <property type="entry name" value="ATP_GRASP"/>
    <property type="match status" value="1"/>
</dbReference>
<dbReference type="Proteomes" id="UP000464657">
    <property type="component" value="Chromosome"/>
</dbReference>
<dbReference type="OrthoDB" id="4632333at2"/>
<dbReference type="NCBIfam" id="NF005096">
    <property type="entry name" value="PRK06524.1"/>
    <property type="match status" value="1"/>
</dbReference>
<dbReference type="InterPro" id="IPR011761">
    <property type="entry name" value="ATP-grasp"/>
</dbReference>
<dbReference type="AlphaFoldDB" id="A0A7L4ZNW3"/>
<organism evidence="4 5">
    <name type="scientific">Kordia antarctica</name>
    <dbReference type="NCBI Taxonomy" id="1218801"/>
    <lineage>
        <taxon>Bacteria</taxon>
        <taxon>Pseudomonadati</taxon>
        <taxon>Bacteroidota</taxon>
        <taxon>Flavobacteriia</taxon>
        <taxon>Flavobacteriales</taxon>
        <taxon>Flavobacteriaceae</taxon>
        <taxon>Kordia</taxon>
    </lineage>
</organism>
<evidence type="ECO:0000259" key="3">
    <source>
        <dbReference type="PROSITE" id="PS50975"/>
    </source>
</evidence>
<keyword evidence="1" id="KW-0067">ATP-binding</keyword>
<dbReference type="SUPFAM" id="SSF56059">
    <property type="entry name" value="Glutathione synthetase ATP-binding domain-like"/>
    <property type="match status" value="1"/>
</dbReference>
<dbReference type="KEGG" id="kan:IMCC3317_38310"/>
<evidence type="ECO:0000313" key="5">
    <source>
        <dbReference type="Proteomes" id="UP000464657"/>
    </source>
</evidence>
<keyword evidence="5" id="KW-1185">Reference proteome</keyword>
<dbReference type="RefSeq" id="WP_160130988.1">
    <property type="nucleotide sequence ID" value="NZ_CP019288.1"/>
</dbReference>
<evidence type="ECO:0000313" key="4">
    <source>
        <dbReference type="EMBL" id="QHI38438.1"/>
    </source>
</evidence>
<proteinExistence type="predicted"/>
<keyword evidence="1" id="KW-0547">Nucleotide-binding</keyword>
<evidence type="ECO:0000256" key="1">
    <source>
        <dbReference type="PROSITE-ProRule" id="PRU00409"/>
    </source>
</evidence>
<feature type="domain" description="ATP-grasp" evidence="3">
    <location>
        <begin position="171"/>
        <end position="370"/>
    </location>
</feature>
<dbReference type="GO" id="GO:0005524">
    <property type="term" value="F:ATP binding"/>
    <property type="evidence" value="ECO:0007669"/>
    <property type="project" value="UniProtKB-UniRule"/>
</dbReference>
<gene>
    <name evidence="4" type="ORF">IMCC3317_38310</name>
</gene>
<sequence length="516" mass="59070">MATKKTTPTKKAASAKKAVPTKKRTTAKKSKTVEVLDGVPDIRRFFYKNEIPLYFISATNFNMLGTDEWIKGFKFICNIECFDGQHPNVFSPKEEIPHDDFTCIEDINNYLLQHPEVQDYLKTRSTGKKAGKAMFLMFNEETEKLAKKLGLEIMFPSAKMRTFLDNKVNTNRIAERAGVPCVPYVLSRVKDYAHLCEVSKVLGKDLVIQTPFGDSGHTTFFITNEEEFKKHEEEIIKEKEVKIMKRINCKGSAIEACVTRHGTLVAPLMTELVGFKEMTPYKGGWCGNEIYPDAFSPQLRKKAAKYTQLFGNQLREEGYKGYFELDFLIDQDNGEIYLGELNPRVTGASSITNHAVFALADAPLSIFHIMEWMDVDYKLNVNAINRRWAKQANIDSWSQLIIKHTEDTVEYISEAPKSGIYKMFDNGHIQFDRLDTHRRAVETEQEAFFLHISKKGDYLYEGADIGILVSRGRMMTDDFKLNDRAKQWIKVIRSKYVSQMVEDKRVPVGLTGSLTK</sequence>
<feature type="compositionally biased region" description="Low complexity" evidence="2">
    <location>
        <begin position="1"/>
        <end position="18"/>
    </location>
</feature>
<dbReference type="EMBL" id="CP019288">
    <property type="protein sequence ID" value="QHI38438.1"/>
    <property type="molecule type" value="Genomic_DNA"/>
</dbReference>
<dbReference type="Gene3D" id="3.30.470.20">
    <property type="entry name" value="ATP-grasp fold, B domain"/>
    <property type="match status" value="1"/>
</dbReference>
<dbReference type="GO" id="GO:0046872">
    <property type="term" value="F:metal ion binding"/>
    <property type="evidence" value="ECO:0007669"/>
    <property type="project" value="InterPro"/>
</dbReference>
<evidence type="ECO:0000256" key="2">
    <source>
        <dbReference type="SAM" id="MobiDB-lite"/>
    </source>
</evidence>
<feature type="region of interest" description="Disordered" evidence="2">
    <location>
        <begin position="1"/>
        <end position="25"/>
    </location>
</feature>
<protein>
    <recommendedName>
        <fullName evidence="3">ATP-grasp domain-containing protein</fullName>
    </recommendedName>
</protein>
<name>A0A7L4ZNW3_9FLAO</name>
<accession>A0A7L4ZNW3</accession>
<reference evidence="4 5" key="1">
    <citation type="journal article" date="2013" name="Int. J. Syst. Evol. Microbiol.">
        <title>Kordia antarctica sp. nov., isolated from Antarctic seawater.</title>
        <authorList>
            <person name="Baek K."/>
            <person name="Choi A."/>
            <person name="Kang I."/>
            <person name="Lee K."/>
            <person name="Cho J.C."/>
        </authorList>
    </citation>
    <scope>NUCLEOTIDE SEQUENCE [LARGE SCALE GENOMIC DNA]</scope>
    <source>
        <strain evidence="4 5">IMCC3317</strain>
    </source>
</reference>